<evidence type="ECO:0000256" key="7">
    <source>
        <dbReference type="ARBA" id="ARBA00023136"/>
    </source>
</evidence>
<gene>
    <name evidence="15" type="ORF">NX778_02100</name>
</gene>
<evidence type="ECO:0000313" key="15">
    <source>
        <dbReference type="EMBL" id="MCS0656850.1"/>
    </source>
</evidence>
<proteinExistence type="inferred from homology"/>
<evidence type="ECO:0000256" key="6">
    <source>
        <dbReference type="ARBA" id="ARBA00023077"/>
    </source>
</evidence>
<keyword evidence="4 10" id="KW-1134">Transmembrane beta strand</keyword>
<comment type="similarity">
    <text evidence="2 10 11">Belongs to the TonB-dependent receptor family.</text>
</comment>
<evidence type="ECO:0000256" key="10">
    <source>
        <dbReference type="PROSITE-ProRule" id="PRU01360"/>
    </source>
</evidence>
<dbReference type="PANTHER" id="PTHR32552:SF82">
    <property type="entry name" value="FCUA PROTEIN"/>
    <property type="match status" value="1"/>
</dbReference>
<dbReference type="InterPro" id="IPR010105">
    <property type="entry name" value="TonB_sidphr_rcpt"/>
</dbReference>
<reference evidence="15 16" key="1">
    <citation type="submission" date="2022-08" db="EMBL/GenBank/DDBJ databases">
        <title>Reclassification of Massilia species as members of the genera Telluria, Duganella, Pseudoduganella, Mokoshia gen. nov. and Zemynaea gen. nov. using orthogonal and non-orthogonal genome-based approaches.</title>
        <authorList>
            <person name="Bowman J.P."/>
        </authorList>
    </citation>
    <scope>NUCLEOTIDE SEQUENCE [LARGE SCALE GENOMIC DNA]</scope>
    <source>
        <strain evidence="15 16">JCM 31606</strain>
    </source>
</reference>
<feature type="domain" description="TonB-dependent receptor plug" evidence="14">
    <location>
        <begin position="49"/>
        <end position="144"/>
    </location>
</feature>
<evidence type="ECO:0000256" key="3">
    <source>
        <dbReference type="ARBA" id="ARBA00022448"/>
    </source>
</evidence>
<comment type="caution">
    <text evidence="15">The sequence shown here is derived from an EMBL/GenBank/DDBJ whole genome shotgun (WGS) entry which is preliminary data.</text>
</comment>
<sequence>MEFQRARIPAALCAAFGLASVLATPSTFAQAATDEAPKAVTVDTQSMMTKNVVSRAAMDAMDTQDGYADAIKNVAGVSSSNAKGSANDAVRIRGIQLNLFTDYRLNGGLPITGVMSFPTEDKERIEALKGANALMFGIASPAGIIDLVTKRAGARDVTSASLSGNAFGQANVGADIGRRFGDNKQFGIRVNVSRAHLENGIEDASGTGSFASAALDWRVNRALTLLLDVENYRKDVVEQASVSLSPVDPKTGKIPVPRVPDPRNLLSGTWDVYHPRTTNEQLRALYTIAPGWRATFEVSRSDSDRTRIQDRIDIGTNLDSGIGNNNVTYIANKYVTKFSRAEVAGHFDTFGLDNELTMGVSRTDRLTRTSTNPNVQPAGQKQNIYAPMVLAAPILPAGPLVFADSTSLNTGVYVYDTVHVDDKWKLLLGLRQTRFDFRNAKGVTAGTTSSPAFGVLYDVTKATTIYTSYMKGLEEGAVAPTNKQTLNAGEILPPAVATQSEFGIRTAYFKGINASLAYFDIKRPNAITEPSTGIFANVGINRFKGVETTINAELTRQLSLDVSGQLMNSVQVSDTDINGKRPENTPHLVVSTGLNYKVQAVPGLRLRAGASYVGERNINPQNQGMIPSVLLYSAGIGYSTKIAGHGLSLQLNVDNLANRRYWNAVATGTYGAGMDRSYKFSAKIDY</sequence>
<dbReference type="Pfam" id="PF07715">
    <property type="entry name" value="Plug"/>
    <property type="match status" value="1"/>
</dbReference>
<dbReference type="InterPro" id="IPR012910">
    <property type="entry name" value="Plug_dom"/>
</dbReference>
<dbReference type="InterPro" id="IPR036942">
    <property type="entry name" value="Beta-barrel_TonB_sf"/>
</dbReference>
<dbReference type="PROSITE" id="PS52016">
    <property type="entry name" value="TONB_DEPENDENT_REC_3"/>
    <property type="match status" value="1"/>
</dbReference>
<dbReference type="Pfam" id="PF00593">
    <property type="entry name" value="TonB_dep_Rec_b-barrel"/>
    <property type="match status" value="1"/>
</dbReference>
<evidence type="ECO:0000256" key="4">
    <source>
        <dbReference type="ARBA" id="ARBA00022452"/>
    </source>
</evidence>
<evidence type="ECO:0000259" key="14">
    <source>
        <dbReference type="Pfam" id="PF07715"/>
    </source>
</evidence>
<keyword evidence="9 10" id="KW-0998">Cell outer membrane</keyword>
<evidence type="ECO:0000256" key="11">
    <source>
        <dbReference type="RuleBase" id="RU003357"/>
    </source>
</evidence>
<feature type="signal peptide" evidence="12">
    <location>
        <begin position="1"/>
        <end position="31"/>
    </location>
</feature>
<organism evidence="15 16">
    <name type="scientific">Massilia terrae</name>
    <dbReference type="NCBI Taxonomy" id="1811224"/>
    <lineage>
        <taxon>Bacteria</taxon>
        <taxon>Pseudomonadati</taxon>
        <taxon>Pseudomonadota</taxon>
        <taxon>Betaproteobacteria</taxon>
        <taxon>Burkholderiales</taxon>
        <taxon>Oxalobacteraceae</taxon>
        <taxon>Telluria group</taxon>
        <taxon>Massilia</taxon>
    </lineage>
</organism>
<keyword evidence="12" id="KW-0732">Signal</keyword>
<name>A0ABT2CS88_9BURK</name>
<keyword evidence="7 10" id="KW-0472">Membrane</keyword>
<dbReference type="NCBIfam" id="TIGR01783">
    <property type="entry name" value="TonB-siderophor"/>
    <property type="match status" value="1"/>
</dbReference>
<dbReference type="Proteomes" id="UP001204621">
    <property type="component" value="Unassembled WGS sequence"/>
</dbReference>
<comment type="subcellular location">
    <subcellularLocation>
        <location evidence="1 10">Cell outer membrane</location>
        <topology evidence="1 10">Multi-pass membrane protein</topology>
    </subcellularLocation>
</comment>
<evidence type="ECO:0000256" key="2">
    <source>
        <dbReference type="ARBA" id="ARBA00009810"/>
    </source>
</evidence>
<evidence type="ECO:0000313" key="16">
    <source>
        <dbReference type="Proteomes" id="UP001204621"/>
    </source>
</evidence>
<dbReference type="InterPro" id="IPR037066">
    <property type="entry name" value="Plug_dom_sf"/>
</dbReference>
<evidence type="ECO:0000259" key="13">
    <source>
        <dbReference type="Pfam" id="PF00593"/>
    </source>
</evidence>
<dbReference type="Gene3D" id="2.40.170.20">
    <property type="entry name" value="TonB-dependent receptor, beta-barrel domain"/>
    <property type="match status" value="1"/>
</dbReference>
<keyword evidence="5 10" id="KW-0812">Transmembrane</keyword>
<dbReference type="InterPro" id="IPR039426">
    <property type="entry name" value="TonB-dep_rcpt-like"/>
</dbReference>
<dbReference type="InterPro" id="IPR000531">
    <property type="entry name" value="Beta-barrel_TonB"/>
</dbReference>
<dbReference type="EMBL" id="JANUGU010000001">
    <property type="protein sequence ID" value="MCS0656850.1"/>
    <property type="molecule type" value="Genomic_DNA"/>
</dbReference>
<dbReference type="Gene3D" id="2.170.130.10">
    <property type="entry name" value="TonB-dependent receptor, plug domain"/>
    <property type="match status" value="1"/>
</dbReference>
<keyword evidence="3 10" id="KW-0813">Transport</keyword>
<feature type="chain" id="PRO_5045995996" evidence="12">
    <location>
        <begin position="32"/>
        <end position="686"/>
    </location>
</feature>
<dbReference type="CDD" id="cd01347">
    <property type="entry name" value="ligand_gated_channel"/>
    <property type="match status" value="1"/>
</dbReference>
<evidence type="ECO:0000256" key="8">
    <source>
        <dbReference type="ARBA" id="ARBA00023170"/>
    </source>
</evidence>
<evidence type="ECO:0000256" key="5">
    <source>
        <dbReference type="ARBA" id="ARBA00022692"/>
    </source>
</evidence>
<dbReference type="PANTHER" id="PTHR32552">
    <property type="entry name" value="FERRICHROME IRON RECEPTOR-RELATED"/>
    <property type="match status" value="1"/>
</dbReference>
<keyword evidence="8 15" id="KW-0675">Receptor</keyword>
<evidence type="ECO:0000256" key="12">
    <source>
        <dbReference type="SAM" id="SignalP"/>
    </source>
</evidence>
<dbReference type="SUPFAM" id="SSF56935">
    <property type="entry name" value="Porins"/>
    <property type="match status" value="1"/>
</dbReference>
<keyword evidence="6 11" id="KW-0798">TonB box</keyword>
<dbReference type="RefSeq" id="WP_258810024.1">
    <property type="nucleotide sequence ID" value="NZ_JANUGU010000001.1"/>
</dbReference>
<accession>A0ABT2CS88</accession>
<protein>
    <submittedName>
        <fullName evidence="15">TonB-dependent siderophore receptor</fullName>
    </submittedName>
</protein>
<feature type="domain" description="TonB-dependent receptor-like beta-barrel" evidence="13">
    <location>
        <begin position="260"/>
        <end position="656"/>
    </location>
</feature>
<evidence type="ECO:0000256" key="9">
    <source>
        <dbReference type="ARBA" id="ARBA00023237"/>
    </source>
</evidence>
<evidence type="ECO:0000256" key="1">
    <source>
        <dbReference type="ARBA" id="ARBA00004571"/>
    </source>
</evidence>
<keyword evidence="16" id="KW-1185">Reference proteome</keyword>